<evidence type="ECO:0000313" key="3">
    <source>
        <dbReference type="EMBL" id="QDU39074.1"/>
    </source>
</evidence>
<evidence type="ECO:0000259" key="2">
    <source>
        <dbReference type="PROSITE" id="PS50966"/>
    </source>
</evidence>
<dbReference type="PROSITE" id="PS50966">
    <property type="entry name" value="ZF_SWIM"/>
    <property type="match status" value="1"/>
</dbReference>
<reference evidence="3 4" key="1">
    <citation type="submission" date="2019-02" db="EMBL/GenBank/DDBJ databases">
        <title>Deep-cultivation of Planctomycetes and their phenomic and genomic characterization uncovers novel biology.</title>
        <authorList>
            <person name="Wiegand S."/>
            <person name="Jogler M."/>
            <person name="Boedeker C."/>
            <person name="Pinto D."/>
            <person name="Vollmers J."/>
            <person name="Rivas-Marin E."/>
            <person name="Kohn T."/>
            <person name="Peeters S.H."/>
            <person name="Heuer A."/>
            <person name="Rast P."/>
            <person name="Oberbeckmann S."/>
            <person name="Bunk B."/>
            <person name="Jeske O."/>
            <person name="Meyerdierks A."/>
            <person name="Storesund J.E."/>
            <person name="Kallscheuer N."/>
            <person name="Luecker S."/>
            <person name="Lage O.M."/>
            <person name="Pohl T."/>
            <person name="Merkel B.J."/>
            <person name="Hornburger P."/>
            <person name="Mueller R.-W."/>
            <person name="Bruemmer F."/>
            <person name="Labrenz M."/>
            <person name="Spormann A.M."/>
            <person name="Op den Camp H."/>
            <person name="Overmann J."/>
            <person name="Amann R."/>
            <person name="Jetten M.S.M."/>
            <person name="Mascher T."/>
            <person name="Medema M.H."/>
            <person name="Devos D.P."/>
            <person name="Kaster A.-K."/>
            <person name="Ovreas L."/>
            <person name="Rohde M."/>
            <person name="Galperin M.Y."/>
            <person name="Jogler C."/>
        </authorList>
    </citation>
    <scope>NUCLEOTIDE SEQUENCE [LARGE SCALE GENOMIC DNA]</scope>
    <source>
        <strain evidence="3 4">Mal4</strain>
    </source>
</reference>
<dbReference type="AlphaFoldDB" id="A0A517Z9B3"/>
<sequence length="510" mass="58420">MFPVFIDYATPSSFESERDRQLLGLTANRRRPVRFHARVAREIFPFRLALQALGEVVWSDDSWLASEDYQHWILDPVITVHPDRVFFEAFSQDQSAYGLVIADRDLFETDGEVQTGTTNVDFTGWLWAALAEMRSSRETWLRVEPAGFEVKTTAAGGRFEAKVELPDHWVRGFLQLQAAMALPGTRVRCRPVDLLAPIRYLRYTKAKVSPRAMRYEFPPGEEARLVLEPFEEAFPLRDAEHNYEEFRAIRTWGRRRLRLLEPLLPYADDIEIYLKGRALPSFYAVRMPGLTFVLGLSGWTSQRWTGTGSFDLLVSSEPVDEVLLERALQQLGEQYTADENQLVESLGCDKPTASRLLAALCRRGLAIYDVQARSYRHRELFEAPIDEDELYPPDPRREAADQLIADDRVRVDDCSIRETRKQQRLKTPEGKVTREVIYRDWVVNGTAGDLPERSTEIVVNDTGRIIFGTCACPFFQENLMNQGPCEHMLALFEASSEQRKDLPSSVNSQS</sequence>
<keyword evidence="1" id="KW-0862">Zinc</keyword>
<name>A0A517Z9B3_9PLAN</name>
<feature type="domain" description="SWIM-type" evidence="2">
    <location>
        <begin position="455"/>
        <end position="496"/>
    </location>
</feature>
<dbReference type="RefSeq" id="WP_145370293.1">
    <property type="nucleotide sequence ID" value="NZ_CP036275.1"/>
</dbReference>
<keyword evidence="1" id="KW-0479">Metal-binding</keyword>
<accession>A0A517Z9B3</accession>
<dbReference type="InterPro" id="IPR007527">
    <property type="entry name" value="Znf_SWIM"/>
</dbReference>
<dbReference type="KEGG" id="mri:Mal4_34090"/>
<dbReference type="GO" id="GO:0008270">
    <property type="term" value="F:zinc ion binding"/>
    <property type="evidence" value="ECO:0007669"/>
    <property type="project" value="UniProtKB-KW"/>
</dbReference>
<organism evidence="3 4">
    <name type="scientific">Maioricimonas rarisocia</name>
    <dbReference type="NCBI Taxonomy" id="2528026"/>
    <lineage>
        <taxon>Bacteria</taxon>
        <taxon>Pseudomonadati</taxon>
        <taxon>Planctomycetota</taxon>
        <taxon>Planctomycetia</taxon>
        <taxon>Planctomycetales</taxon>
        <taxon>Planctomycetaceae</taxon>
        <taxon>Maioricimonas</taxon>
    </lineage>
</organism>
<keyword evidence="1" id="KW-0863">Zinc-finger</keyword>
<evidence type="ECO:0000313" key="4">
    <source>
        <dbReference type="Proteomes" id="UP000320496"/>
    </source>
</evidence>
<evidence type="ECO:0000256" key="1">
    <source>
        <dbReference type="PROSITE-ProRule" id="PRU00325"/>
    </source>
</evidence>
<dbReference type="OrthoDB" id="7821105at2"/>
<dbReference type="EMBL" id="CP036275">
    <property type="protein sequence ID" value="QDU39074.1"/>
    <property type="molecule type" value="Genomic_DNA"/>
</dbReference>
<dbReference type="Pfam" id="PF04434">
    <property type="entry name" value="SWIM"/>
    <property type="match status" value="1"/>
</dbReference>
<gene>
    <name evidence="3" type="ORF">Mal4_34090</name>
</gene>
<dbReference type="Proteomes" id="UP000320496">
    <property type="component" value="Chromosome"/>
</dbReference>
<proteinExistence type="predicted"/>
<keyword evidence="4" id="KW-1185">Reference proteome</keyword>
<protein>
    <submittedName>
        <fullName evidence="3">SWIM zinc finger protein</fullName>
    </submittedName>
</protein>